<keyword evidence="4" id="KW-0479">Metal-binding</keyword>
<dbReference type="FunFam" id="1.10.150.340:FF:000001">
    <property type="entry name" value="Cytosolic 5-nucleotidase 3-like"/>
    <property type="match status" value="1"/>
</dbReference>
<proteinExistence type="inferred from homology"/>
<evidence type="ECO:0000256" key="7">
    <source>
        <dbReference type="ARBA" id="ARBA00022842"/>
    </source>
</evidence>
<dbReference type="WBParaSite" id="ACRNAN_scaffold7326.g11818.t1">
    <property type="protein sequence ID" value="ACRNAN_scaffold7326.g11818.t1"/>
    <property type="gene ID" value="ACRNAN_scaffold7326.g11818"/>
</dbReference>
<dbReference type="InterPro" id="IPR023214">
    <property type="entry name" value="HAD_sf"/>
</dbReference>
<dbReference type="PANTHER" id="PTHR13045:SF0">
    <property type="entry name" value="7-METHYLGUANOSINE PHOSPHATE-SPECIFIC 5'-NUCLEOTIDASE"/>
    <property type="match status" value="1"/>
</dbReference>
<dbReference type="PANTHER" id="PTHR13045">
    <property type="entry name" value="5'-NUCLEOTIDASE"/>
    <property type="match status" value="1"/>
</dbReference>
<dbReference type="GO" id="GO:0005737">
    <property type="term" value="C:cytoplasm"/>
    <property type="evidence" value="ECO:0007669"/>
    <property type="project" value="UniProtKB-SubCell"/>
</dbReference>
<evidence type="ECO:0000256" key="5">
    <source>
        <dbReference type="ARBA" id="ARBA00022741"/>
    </source>
</evidence>
<dbReference type="GO" id="GO:0000287">
    <property type="term" value="F:magnesium ion binding"/>
    <property type="evidence" value="ECO:0007669"/>
    <property type="project" value="InterPro"/>
</dbReference>
<comment type="catalytic activity">
    <reaction evidence="1 9">
        <text>a ribonucleoside 5'-phosphate + H2O = a ribonucleoside + phosphate</text>
        <dbReference type="Rhea" id="RHEA:12484"/>
        <dbReference type="ChEBI" id="CHEBI:15377"/>
        <dbReference type="ChEBI" id="CHEBI:18254"/>
        <dbReference type="ChEBI" id="CHEBI:43474"/>
        <dbReference type="ChEBI" id="CHEBI:58043"/>
        <dbReference type="EC" id="3.1.3.5"/>
    </reaction>
</comment>
<evidence type="ECO:0000256" key="4">
    <source>
        <dbReference type="ARBA" id="ARBA00022723"/>
    </source>
</evidence>
<reference evidence="11" key="1">
    <citation type="submission" date="2022-11" db="UniProtKB">
        <authorList>
            <consortium name="WormBaseParasite"/>
        </authorList>
    </citation>
    <scope>IDENTIFICATION</scope>
</reference>
<evidence type="ECO:0000256" key="1">
    <source>
        <dbReference type="ARBA" id="ARBA00000815"/>
    </source>
</evidence>
<dbReference type="GO" id="GO:0009117">
    <property type="term" value="P:nucleotide metabolic process"/>
    <property type="evidence" value="ECO:0007669"/>
    <property type="project" value="UniProtKB-KW"/>
</dbReference>
<keyword evidence="7" id="KW-0460">Magnesium</keyword>
<dbReference type="Gene3D" id="1.10.150.340">
    <property type="entry name" value="Pyrimidine 5'-nucleotidase (UMPH-1), N-terminal domain"/>
    <property type="match status" value="1"/>
</dbReference>
<comment type="subcellular location">
    <subcellularLocation>
        <location evidence="9">Cytoplasm</location>
    </subcellularLocation>
</comment>
<evidence type="ECO:0000256" key="2">
    <source>
        <dbReference type="ARBA" id="ARBA00008389"/>
    </source>
</evidence>
<dbReference type="EC" id="3.1.3.5" evidence="3 9"/>
<dbReference type="Proteomes" id="UP000887540">
    <property type="component" value="Unplaced"/>
</dbReference>
<keyword evidence="10" id="KW-1185">Reference proteome</keyword>
<dbReference type="Pfam" id="PF05822">
    <property type="entry name" value="UMPH-1"/>
    <property type="match status" value="1"/>
</dbReference>
<evidence type="ECO:0000256" key="3">
    <source>
        <dbReference type="ARBA" id="ARBA00012643"/>
    </source>
</evidence>
<sequence length="330" mass="37620">MSRLYNNPSVHMKNPELVEKKLKQMAVDGLDRLMIISDFDFTLSRHKDKNGEKCWSTHGVFDAVARVMNPELKQMFDELYKKYFSIEFCPLMTVEEKVPYMIEWWDQSHAHIVNAKFSRETIEGFTSNSRIFLRERAEELIGALSEHEIPLIVFSAGIGNIIETVMKNQLGAIPETMHIISNLMIFDDQDICADFTKPLIHTFNKNSSVITGDQPFYNQIVGRTNVILMGDSLGDIHMDVGVEHEGVALKIGFLNINFDTLLAKYLDSYDIVLVDDQTMEIPINILDHLRNSAFIGSRLSLTCHEEAEKEDVVGVELEEEEEKAAVEVMA</sequence>
<evidence type="ECO:0000256" key="8">
    <source>
        <dbReference type="ARBA" id="ARBA00023080"/>
    </source>
</evidence>
<evidence type="ECO:0000256" key="9">
    <source>
        <dbReference type="RuleBase" id="RU361276"/>
    </source>
</evidence>
<keyword evidence="9" id="KW-0963">Cytoplasm</keyword>
<evidence type="ECO:0000313" key="10">
    <source>
        <dbReference type="Proteomes" id="UP000887540"/>
    </source>
</evidence>
<keyword evidence="8 9" id="KW-0546">Nucleotide metabolism</keyword>
<protein>
    <recommendedName>
        <fullName evidence="3 9">5'-nucleotidase</fullName>
        <ecNumber evidence="3 9">3.1.3.5</ecNumber>
    </recommendedName>
</protein>
<keyword evidence="5 9" id="KW-0547">Nucleotide-binding</keyword>
<dbReference type="NCBIfam" id="TIGR01544">
    <property type="entry name" value="HAD-SF-IE"/>
    <property type="match status" value="1"/>
</dbReference>
<dbReference type="AlphaFoldDB" id="A0A914EF04"/>
<evidence type="ECO:0000313" key="11">
    <source>
        <dbReference type="WBParaSite" id="ACRNAN_scaffold7326.g11818.t1"/>
    </source>
</evidence>
<dbReference type="SFLD" id="SFLDG01128">
    <property type="entry name" value="C1.4:_5'-Nucleotidase_Like"/>
    <property type="match status" value="1"/>
</dbReference>
<dbReference type="GO" id="GO:0008253">
    <property type="term" value="F:5'-nucleotidase activity"/>
    <property type="evidence" value="ECO:0007669"/>
    <property type="project" value="UniProtKB-EC"/>
</dbReference>
<dbReference type="SUPFAM" id="SSF56784">
    <property type="entry name" value="HAD-like"/>
    <property type="match status" value="1"/>
</dbReference>
<keyword evidence="6 9" id="KW-0378">Hydrolase</keyword>
<accession>A0A914EF04</accession>
<dbReference type="Gene3D" id="3.40.50.1000">
    <property type="entry name" value="HAD superfamily/HAD-like"/>
    <property type="match status" value="1"/>
</dbReference>
<dbReference type="InterPro" id="IPR036412">
    <property type="entry name" value="HAD-like_sf"/>
</dbReference>
<evidence type="ECO:0000256" key="6">
    <source>
        <dbReference type="ARBA" id="ARBA00022801"/>
    </source>
</evidence>
<comment type="similarity">
    <text evidence="2 9">Belongs to the pyrimidine 5'-nucleotidase family.</text>
</comment>
<organism evidence="10 11">
    <name type="scientific">Acrobeloides nanus</name>
    <dbReference type="NCBI Taxonomy" id="290746"/>
    <lineage>
        <taxon>Eukaryota</taxon>
        <taxon>Metazoa</taxon>
        <taxon>Ecdysozoa</taxon>
        <taxon>Nematoda</taxon>
        <taxon>Chromadorea</taxon>
        <taxon>Rhabditida</taxon>
        <taxon>Tylenchina</taxon>
        <taxon>Cephalobomorpha</taxon>
        <taxon>Cephaloboidea</taxon>
        <taxon>Cephalobidae</taxon>
        <taxon>Acrobeloides</taxon>
    </lineage>
</organism>
<name>A0A914EF04_9BILA</name>
<dbReference type="GO" id="GO:0000166">
    <property type="term" value="F:nucleotide binding"/>
    <property type="evidence" value="ECO:0007669"/>
    <property type="project" value="UniProtKB-KW"/>
</dbReference>
<dbReference type="InterPro" id="IPR006434">
    <property type="entry name" value="Pyrimidine_nucleotidase_eu"/>
</dbReference>
<dbReference type="SFLD" id="SFLDS00003">
    <property type="entry name" value="Haloacid_Dehalogenase"/>
    <property type="match status" value="1"/>
</dbReference>